<organism evidence="1 2">
    <name type="scientific">Gonapodya prolifera (strain JEL478)</name>
    <name type="common">Monoblepharis prolifera</name>
    <dbReference type="NCBI Taxonomy" id="1344416"/>
    <lineage>
        <taxon>Eukaryota</taxon>
        <taxon>Fungi</taxon>
        <taxon>Fungi incertae sedis</taxon>
        <taxon>Chytridiomycota</taxon>
        <taxon>Chytridiomycota incertae sedis</taxon>
        <taxon>Monoblepharidomycetes</taxon>
        <taxon>Monoblepharidales</taxon>
        <taxon>Gonapodyaceae</taxon>
        <taxon>Gonapodya</taxon>
    </lineage>
</organism>
<sequence>MTECFDVTATFTAQTTFLLLAGLVHAEGLFLTYPRDGPPSHTAPLGGDDFGLVELTVGIAPELKYVKEWVQTEGSV</sequence>
<dbReference type="EMBL" id="KQ965858">
    <property type="protein sequence ID" value="KXS09548.1"/>
    <property type="molecule type" value="Genomic_DNA"/>
</dbReference>
<dbReference type="AlphaFoldDB" id="A0A138ZYG5"/>
<name>A0A138ZYG5_GONPJ</name>
<evidence type="ECO:0000313" key="2">
    <source>
        <dbReference type="Proteomes" id="UP000070544"/>
    </source>
</evidence>
<reference evidence="1 2" key="1">
    <citation type="journal article" date="2015" name="Genome Biol. Evol.">
        <title>Phylogenomic analyses indicate that early fungi evolved digesting cell walls of algal ancestors of land plants.</title>
        <authorList>
            <person name="Chang Y."/>
            <person name="Wang S."/>
            <person name="Sekimoto S."/>
            <person name="Aerts A.L."/>
            <person name="Choi C."/>
            <person name="Clum A."/>
            <person name="LaButti K.M."/>
            <person name="Lindquist E.A."/>
            <person name="Yee Ngan C."/>
            <person name="Ohm R.A."/>
            <person name="Salamov A.A."/>
            <person name="Grigoriev I.V."/>
            <person name="Spatafora J.W."/>
            <person name="Berbee M.L."/>
        </authorList>
    </citation>
    <scope>NUCLEOTIDE SEQUENCE [LARGE SCALE GENOMIC DNA]</scope>
    <source>
        <strain evidence="1 2">JEL478</strain>
    </source>
</reference>
<evidence type="ECO:0000313" key="1">
    <source>
        <dbReference type="EMBL" id="KXS09548.1"/>
    </source>
</evidence>
<keyword evidence="2" id="KW-1185">Reference proteome</keyword>
<accession>A0A138ZYG5</accession>
<proteinExistence type="predicted"/>
<protein>
    <submittedName>
        <fullName evidence="1">Uncharacterized protein</fullName>
    </submittedName>
</protein>
<gene>
    <name evidence="1" type="ORF">M427DRAFT_140699</name>
</gene>
<dbReference type="Proteomes" id="UP000070544">
    <property type="component" value="Unassembled WGS sequence"/>
</dbReference>